<keyword evidence="1" id="KW-0285">Flavoprotein</keyword>
<dbReference type="PANTHER" id="PTHR46865:SF7">
    <property type="entry name" value="MONOOXYGENASE, PUTATIVE (AFU_ORTHOLOGUE AFUA_8G07040)-RELATED"/>
    <property type="match status" value="1"/>
</dbReference>
<evidence type="ECO:0000313" key="5">
    <source>
        <dbReference type="EMBL" id="KAK2609408.1"/>
    </source>
</evidence>
<dbReference type="InterPro" id="IPR002938">
    <property type="entry name" value="FAD-bd"/>
</dbReference>
<keyword evidence="3" id="KW-0560">Oxidoreductase</keyword>
<evidence type="ECO:0000256" key="3">
    <source>
        <dbReference type="ARBA" id="ARBA00023002"/>
    </source>
</evidence>
<dbReference type="PRINTS" id="PR00420">
    <property type="entry name" value="RNGMNOXGNASE"/>
</dbReference>
<comment type="caution">
    <text evidence="5">The sequence shown here is derived from an EMBL/GenBank/DDBJ whole genome shotgun (WGS) entry which is preliminary data.</text>
</comment>
<dbReference type="AlphaFoldDB" id="A0AAD9SI55"/>
<name>A0AAD9SI55_PHOAM</name>
<evidence type="ECO:0000256" key="2">
    <source>
        <dbReference type="ARBA" id="ARBA00022827"/>
    </source>
</evidence>
<evidence type="ECO:0000313" key="6">
    <source>
        <dbReference type="Proteomes" id="UP001265746"/>
    </source>
</evidence>
<feature type="domain" description="FAD-binding" evidence="4">
    <location>
        <begin position="8"/>
        <end position="360"/>
    </location>
</feature>
<dbReference type="GO" id="GO:0016491">
    <property type="term" value="F:oxidoreductase activity"/>
    <property type="evidence" value="ECO:0007669"/>
    <property type="project" value="UniProtKB-KW"/>
</dbReference>
<gene>
    <name evidence="5" type="ORF">N8I77_002905</name>
</gene>
<dbReference type="InterPro" id="IPR036188">
    <property type="entry name" value="FAD/NAD-bd_sf"/>
</dbReference>
<protein>
    <recommendedName>
        <fullName evidence="4">FAD-binding domain-containing protein</fullName>
    </recommendedName>
</protein>
<keyword evidence="2" id="KW-0274">FAD</keyword>
<dbReference type="Gene3D" id="3.50.50.60">
    <property type="entry name" value="FAD/NAD(P)-binding domain"/>
    <property type="match status" value="1"/>
</dbReference>
<accession>A0AAD9SI55</accession>
<keyword evidence="6" id="KW-1185">Reference proteome</keyword>
<evidence type="ECO:0000259" key="4">
    <source>
        <dbReference type="Pfam" id="PF01494"/>
    </source>
</evidence>
<reference evidence="5" key="1">
    <citation type="submission" date="2023-06" db="EMBL/GenBank/DDBJ databases">
        <authorList>
            <person name="Noh H."/>
        </authorList>
    </citation>
    <scope>NUCLEOTIDE SEQUENCE</scope>
    <source>
        <strain evidence="5">DUCC20226</strain>
    </source>
</reference>
<dbReference type="SUPFAM" id="SSF51905">
    <property type="entry name" value="FAD/NAD(P)-binding domain"/>
    <property type="match status" value="1"/>
</dbReference>
<evidence type="ECO:0000256" key="1">
    <source>
        <dbReference type="ARBA" id="ARBA00022630"/>
    </source>
</evidence>
<dbReference type="GO" id="GO:0071949">
    <property type="term" value="F:FAD binding"/>
    <property type="evidence" value="ECO:0007669"/>
    <property type="project" value="InterPro"/>
</dbReference>
<dbReference type="EMBL" id="JAUJFL010000002">
    <property type="protein sequence ID" value="KAK2609408.1"/>
    <property type="molecule type" value="Genomic_DNA"/>
</dbReference>
<organism evidence="5 6">
    <name type="scientific">Phomopsis amygdali</name>
    <name type="common">Fusicoccum amygdali</name>
    <dbReference type="NCBI Taxonomy" id="1214568"/>
    <lineage>
        <taxon>Eukaryota</taxon>
        <taxon>Fungi</taxon>
        <taxon>Dikarya</taxon>
        <taxon>Ascomycota</taxon>
        <taxon>Pezizomycotina</taxon>
        <taxon>Sordariomycetes</taxon>
        <taxon>Sordariomycetidae</taxon>
        <taxon>Diaporthales</taxon>
        <taxon>Diaporthaceae</taxon>
        <taxon>Diaporthe</taxon>
    </lineage>
</organism>
<dbReference type="InterPro" id="IPR051704">
    <property type="entry name" value="FAD_aromatic-hydroxylase"/>
</dbReference>
<proteinExistence type="predicted"/>
<dbReference type="Proteomes" id="UP001265746">
    <property type="component" value="Unassembled WGS sequence"/>
</dbReference>
<sequence length="427" mass="48143">MSQNMARLKVLICGGGVAGNALAFWLSKLDHDVTIVEWYPDLRVTGLQIDLRGYGIEVLKRMGLDDEFRAHAAKEEGLKVMSSSGKQWAYFPANKSGKGKQTFTSDYEIMRGDLTRIFHNASKANIFFGTSIKSFEEKGDSVEVVFSDGKADRFDLLVGADGQWSRTRNMMIERDTPDPMHFLRHNVYIGYYTMPKEIEPGETYDATIFPATRGRLIIMRRSNPHQIQVYLQLMYTAATERLRQAHRGGVDGEKAAMAEIFQGAGWRTGEFLQGLEKSDDFYLERLGVVKLDSWSRGHVTLVGDAAHCPSAVTGMGTTSAIVGTYILAGEIDKHCGRLGTKDGLAVALKEYDQKHRPFVNHVQEGVVEGSRFYDIFPTSWWGIAVLNFLLWVITVLRLDVIGQWAFREADESQWKLPEYEEMLSKVK</sequence>
<dbReference type="PANTHER" id="PTHR46865">
    <property type="entry name" value="OXIDOREDUCTASE-RELATED"/>
    <property type="match status" value="1"/>
</dbReference>
<dbReference type="Pfam" id="PF01494">
    <property type="entry name" value="FAD_binding_3"/>
    <property type="match status" value="1"/>
</dbReference>